<comment type="function">
    <text evidence="1 11">Catalyzes the synthesis of 5,6-dihydrouridine (D), a modified base found in the D-loop of most tRNAs, via the reduction of the C5-C6 double bond in target uridines.</text>
</comment>
<comment type="catalytic activity">
    <reaction evidence="9">
        <text>a 5,6-dihydrouridine in tRNA + NADP(+) = a uridine in tRNA + NADPH + H(+)</text>
        <dbReference type="Rhea" id="RHEA:23624"/>
        <dbReference type="Rhea" id="RHEA-COMP:13339"/>
        <dbReference type="Rhea" id="RHEA-COMP:13887"/>
        <dbReference type="ChEBI" id="CHEBI:15378"/>
        <dbReference type="ChEBI" id="CHEBI:57783"/>
        <dbReference type="ChEBI" id="CHEBI:58349"/>
        <dbReference type="ChEBI" id="CHEBI:65315"/>
        <dbReference type="ChEBI" id="CHEBI:74443"/>
    </reaction>
</comment>
<reference evidence="15 16" key="1">
    <citation type="submission" date="2019-12" db="EMBL/GenBank/DDBJ databases">
        <authorList>
            <person name="Wolfe R."/>
            <person name="Danczak R."/>
            <person name="Wilkins M."/>
        </authorList>
    </citation>
    <scope>NUCLEOTIDE SEQUENCE [LARGE SCALE GENOMIC DNA]</scope>
    <source>
        <strain evidence="15">X2_MaxBin.013</strain>
    </source>
</reference>
<evidence type="ECO:0000256" key="5">
    <source>
        <dbReference type="ARBA" id="ARBA00022694"/>
    </source>
</evidence>
<feature type="binding site" evidence="13">
    <location>
        <position position="174"/>
    </location>
    <ligand>
        <name>FMN</name>
        <dbReference type="ChEBI" id="CHEBI:58210"/>
    </ligand>
</feature>
<evidence type="ECO:0000256" key="9">
    <source>
        <dbReference type="ARBA" id="ARBA00048205"/>
    </source>
</evidence>
<accession>A0A833L0F5</accession>
<dbReference type="EMBL" id="WPAF01000020">
    <property type="protein sequence ID" value="KAF0133685.1"/>
    <property type="molecule type" value="Genomic_DNA"/>
</dbReference>
<comment type="cofactor">
    <cofactor evidence="11 13">
        <name>FMN</name>
        <dbReference type="ChEBI" id="CHEBI:58210"/>
    </cofactor>
</comment>
<feature type="domain" description="DUS-like FMN-binding" evidence="14">
    <location>
        <begin position="15"/>
        <end position="311"/>
    </location>
</feature>
<keyword evidence="4 11" id="KW-0288">FMN</keyword>
<feature type="binding site" evidence="13">
    <location>
        <begin position="229"/>
        <end position="230"/>
    </location>
    <ligand>
        <name>FMN</name>
        <dbReference type="ChEBI" id="CHEBI:58210"/>
    </ligand>
</feature>
<comment type="caution">
    <text evidence="15">The sequence shown here is derived from an EMBL/GenBank/DDBJ whole genome shotgun (WGS) entry which is preliminary data.</text>
</comment>
<dbReference type="Pfam" id="PF01207">
    <property type="entry name" value="Dus"/>
    <property type="match status" value="1"/>
</dbReference>
<dbReference type="InterPro" id="IPR004652">
    <property type="entry name" value="DusB-like"/>
</dbReference>
<keyword evidence="3 11" id="KW-0285">Flavoprotein</keyword>
<evidence type="ECO:0000256" key="12">
    <source>
        <dbReference type="PIRSR" id="PIRSR006621-1"/>
    </source>
</evidence>
<keyword evidence="6" id="KW-0521">NADP</keyword>
<evidence type="ECO:0000259" key="14">
    <source>
        <dbReference type="Pfam" id="PF01207"/>
    </source>
</evidence>
<dbReference type="CDD" id="cd02801">
    <property type="entry name" value="DUS_like_FMN"/>
    <property type="match status" value="1"/>
</dbReference>
<evidence type="ECO:0000256" key="2">
    <source>
        <dbReference type="ARBA" id="ARBA00022555"/>
    </source>
</evidence>
<dbReference type="PANTHER" id="PTHR45846:SF1">
    <property type="entry name" value="TRNA-DIHYDROURIDINE(47) SYNTHASE [NAD(P)(+)]-LIKE"/>
    <property type="match status" value="1"/>
</dbReference>
<evidence type="ECO:0000256" key="4">
    <source>
        <dbReference type="ARBA" id="ARBA00022643"/>
    </source>
</evidence>
<evidence type="ECO:0000256" key="10">
    <source>
        <dbReference type="ARBA" id="ARBA00048802"/>
    </source>
</evidence>
<evidence type="ECO:0000256" key="8">
    <source>
        <dbReference type="ARBA" id="ARBA00023002"/>
    </source>
</evidence>
<dbReference type="InterPro" id="IPR001269">
    <property type="entry name" value="DUS_fam"/>
</dbReference>
<evidence type="ECO:0000256" key="6">
    <source>
        <dbReference type="ARBA" id="ARBA00022857"/>
    </source>
</evidence>
<dbReference type="InterPro" id="IPR024036">
    <property type="entry name" value="tRNA-dHydroUridine_Synthase_C"/>
</dbReference>
<dbReference type="Gene3D" id="1.10.1200.80">
    <property type="entry name" value="Putative flavin oxidoreducatase, domain 2"/>
    <property type="match status" value="1"/>
</dbReference>
<evidence type="ECO:0000313" key="15">
    <source>
        <dbReference type="EMBL" id="KAF0133685.1"/>
    </source>
</evidence>
<evidence type="ECO:0000313" key="16">
    <source>
        <dbReference type="Proteomes" id="UP000488506"/>
    </source>
</evidence>
<evidence type="ECO:0000256" key="11">
    <source>
        <dbReference type="PIRNR" id="PIRNR006621"/>
    </source>
</evidence>
<dbReference type="GO" id="GO:0050660">
    <property type="term" value="F:flavin adenine dinucleotide binding"/>
    <property type="evidence" value="ECO:0007669"/>
    <property type="project" value="InterPro"/>
</dbReference>
<keyword evidence="2" id="KW-0820">tRNA-binding</keyword>
<protein>
    <recommendedName>
        <fullName evidence="11">tRNA-dihydrouridine synthase</fullName>
        <ecNumber evidence="11">1.3.1.-</ecNumber>
    </recommendedName>
</protein>
<feature type="active site" description="Proton donor" evidence="12">
    <location>
        <position position="104"/>
    </location>
</feature>
<dbReference type="SUPFAM" id="SSF51395">
    <property type="entry name" value="FMN-linked oxidoreductases"/>
    <property type="match status" value="1"/>
</dbReference>
<dbReference type="PIRSF" id="PIRSF006621">
    <property type="entry name" value="Dus"/>
    <property type="match status" value="1"/>
</dbReference>
<evidence type="ECO:0000256" key="7">
    <source>
        <dbReference type="ARBA" id="ARBA00022884"/>
    </source>
</evidence>
<keyword evidence="13" id="KW-0547">Nucleotide-binding</keyword>
<dbReference type="Gene3D" id="3.20.20.70">
    <property type="entry name" value="Aldolase class I"/>
    <property type="match status" value="1"/>
</dbReference>
<comment type="catalytic activity">
    <reaction evidence="10">
        <text>a 5,6-dihydrouridine in tRNA + NAD(+) = a uridine in tRNA + NADH + H(+)</text>
        <dbReference type="Rhea" id="RHEA:54452"/>
        <dbReference type="Rhea" id="RHEA-COMP:13339"/>
        <dbReference type="Rhea" id="RHEA-COMP:13887"/>
        <dbReference type="ChEBI" id="CHEBI:15378"/>
        <dbReference type="ChEBI" id="CHEBI:57540"/>
        <dbReference type="ChEBI" id="CHEBI:57945"/>
        <dbReference type="ChEBI" id="CHEBI:65315"/>
        <dbReference type="ChEBI" id="CHEBI:74443"/>
    </reaction>
</comment>
<dbReference type="InterPro" id="IPR013785">
    <property type="entry name" value="Aldolase_TIM"/>
</dbReference>
<dbReference type="EC" id="1.3.1.-" evidence="11"/>
<dbReference type="AlphaFoldDB" id="A0A833L0F5"/>
<proteinExistence type="inferred from homology"/>
<feature type="binding site" evidence="13">
    <location>
        <position position="143"/>
    </location>
    <ligand>
        <name>FMN</name>
        <dbReference type="ChEBI" id="CHEBI:58210"/>
    </ligand>
</feature>
<dbReference type="PANTHER" id="PTHR45846">
    <property type="entry name" value="TRNA-DIHYDROURIDINE(47) SYNTHASE [NAD(P)(+)]-LIKE"/>
    <property type="match status" value="1"/>
</dbReference>
<gene>
    <name evidence="15" type="ORF">FD145_1144</name>
</gene>
<keyword evidence="5 11" id="KW-0819">tRNA processing</keyword>
<dbReference type="GO" id="GO:0000049">
    <property type="term" value="F:tRNA binding"/>
    <property type="evidence" value="ECO:0007669"/>
    <property type="project" value="UniProtKB-KW"/>
</dbReference>
<sequence length="328" mass="36652">MLKIGSKKINTNIFLAPLSGCADLSFRLIAREHGAEFCFYEMFDSNSLARNSGTKFKDMIQKHPKDLPIAAQILGSDSEIMLKGAKTLLELNNHISFLDINAACPIRKVIKKKSGAYLLKEPELLYRIIDKLSSTLPLPITVKMRVGYQIIDIKNIIDIAKNCEQNGAKALFVHGRTKSQLYSGKVDYNSIKAIKDNVKIPVIASGNIFSPQQAKQTIEATGCNGVIVARGAFGNPWIFNQIKCLLEKGIILPDPTLKEKLAVLIKHLQYLEKYKMLAPKNRIGFARKVAIWYFKNFKNAAVLRGGVGKIQSFEELYKLIDSLLLLPD</sequence>
<keyword evidence="8 11" id="KW-0560">Oxidoreductase</keyword>
<evidence type="ECO:0000256" key="13">
    <source>
        <dbReference type="PIRSR" id="PIRSR006621-2"/>
    </source>
</evidence>
<dbReference type="GO" id="GO:0017150">
    <property type="term" value="F:tRNA dihydrouridine synthase activity"/>
    <property type="evidence" value="ECO:0007669"/>
    <property type="project" value="InterPro"/>
</dbReference>
<dbReference type="NCBIfam" id="TIGR00737">
    <property type="entry name" value="nifR3_yhdG"/>
    <property type="match status" value="1"/>
</dbReference>
<keyword evidence="7" id="KW-0694">RNA-binding</keyword>
<feature type="binding site" evidence="13">
    <location>
        <position position="72"/>
    </location>
    <ligand>
        <name>FMN</name>
        <dbReference type="ChEBI" id="CHEBI:58210"/>
    </ligand>
</feature>
<dbReference type="Proteomes" id="UP000488506">
    <property type="component" value="Unassembled WGS sequence"/>
</dbReference>
<organism evidence="15 16">
    <name type="scientific">Candidatus Saganbacteria bacterium</name>
    <dbReference type="NCBI Taxonomy" id="2575572"/>
    <lineage>
        <taxon>Bacteria</taxon>
        <taxon>Bacillati</taxon>
        <taxon>Saganbacteria</taxon>
    </lineage>
</organism>
<dbReference type="InterPro" id="IPR035587">
    <property type="entry name" value="DUS-like_FMN-bd"/>
</dbReference>
<comment type="similarity">
    <text evidence="11">Belongs to the dus family.</text>
</comment>
<evidence type="ECO:0000256" key="3">
    <source>
        <dbReference type="ARBA" id="ARBA00022630"/>
    </source>
</evidence>
<name>A0A833L0F5_UNCSA</name>
<evidence type="ECO:0000256" key="1">
    <source>
        <dbReference type="ARBA" id="ARBA00002790"/>
    </source>
</evidence>